<reference evidence="1 2" key="1">
    <citation type="submission" date="2016-03" db="EMBL/GenBank/DDBJ databases">
        <title>Draft Genome Sequence of the Strain BR 10245 (Bradyrhizobium sp.) isolated from nodules of Centrolobium paraense.</title>
        <authorList>
            <person name="Simoes-Araujo J.L.Sr."/>
            <person name="Barauna A.C."/>
            <person name="Silva K."/>
            <person name="Zilli J.E."/>
        </authorList>
    </citation>
    <scope>NUCLEOTIDE SEQUENCE [LARGE SCALE GENOMIC DNA]</scope>
    <source>
        <strain evidence="1 2">BR 10245</strain>
    </source>
</reference>
<dbReference type="OrthoDB" id="8246097at2"/>
<sequence>MTEYVIREVGSRQWLVFADRRCIAFCTDENEAVKAMNGHSARARRAREELAAQPLEETTTR</sequence>
<evidence type="ECO:0008006" key="3">
    <source>
        <dbReference type="Google" id="ProtNLM"/>
    </source>
</evidence>
<gene>
    <name evidence="1" type="ORF">AYJ54_07970</name>
</gene>
<evidence type="ECO:0000313" key="1">
    <source>
        <dbReference type="EMBL" id="OAF11787.1"/>
    </source>
</evidence>
<organism evidence="1 2">
    <name type="scientific">Bradyrhizobium centrolobii</name>
    <dbReference type="NCBI Taxonomy" id="1505087"/>
    <lineage>
        <taxon>Bacteria</taxon>
        <taxon>Pseudomonadati</taxon>
        <taxon>Pseudomonadota</taxon>
        <taxon>Alphaproteobacteria</taxon>
        <taxon>Hyphomicrobiales</taxon>
        <taxon>Nitrobacteraceae</taxon>
        <taxon>Bradyrhizobium</taxon>
    </lineage>
</organism>
<dbReference type="Proteomes" id="UP000076959">
    <property type="component" value="Unassembled WGS sequence"/>
</dbReference>
<comment type="caution">
    <text evidence="1">The sequence shown here is derived from an EMBL/GenBank/DDBJ whole genome shotgun (WGS) entry which is preliminary data.</text>
</comment>
<accession>A0A176YWN0</accession>
<evidence type="ECO:0000313" key="2">
    <source>
        <dbReference type="Proteomes" id="UP000076959"/>
    </source>
</evidence>
<dbReference type="EMBL" id="LUUB01000045">
    <property type="protein sequence ID" value="OAF11787.1"/>
    <property type="molecule type" value="Genomic_DNA"/>
</dbReference>
<keyword evidence="2" id="KW-1185">Reference proteome</keyword>
<dbReference type="AlphaFoldDB" id="A0A176YWN0"/>
<protein>
    <recommendedName>
        <fullName evidence="3">DUF2188 domain-containing protein</fullName>
    </recommendedName>
</protein>
<proteinExistence type="predicted"/>
<dbReference type="RefSeq" id="WP_063699208.1">
    <property type="nucleotide sequence ID" value="NZ_LUUB01000045.1"/>
</dbReference>
<name>A0A176YWN0_9BRAD</name>